<sequence>MNKKRWMLCIGITLVSLVAVVFTVSQIKHVNADKISIEKVRLEQGTVLSIEKLNYTFGNVQKNIVNDELNQKMIEYRVPVEIKNTGTKEMEVPLTDFVALYSNYKSGLYSVFVEQEQAMTELVVDGNEVKKGDLVFMVYIDKYIEGNDNFRLYFSNNAGDTIFRYEIGLEFNN</sequence>
<reference evidence="1 2" key="1">
    <citation type="submission" date="2020-03" db="EMBL/GenBank/DDBJ databases">
        <title>Soil Listeria distribution.</title>
        <authorList>
            <person name="Liao J."/>
            <person name="Wiedmann M."/>
        </authorList>
    </citation>
    <scope>NUCLEOTIDE SEQUENCE [LARGE SCALE GENOMIC DNA]</scope>
    <source>
        <strain evidence="1 2">FSL L7-0741</strain>
    </source>
</reference>
<comment type="caution">
    <text evidence="1">The sequence shown here is derived from an EMBL/GenBank/DDBJ whole genome shotgun (WGS) entry which is preliminary data.</text>
</comment>
<evidence type="ECO:0000313" key="2">
    <source>
        <dbReference type="Proteomes" id="UP000535908"/>
    </source>
</evidence>
<accession>A0A7X0Y263</accession>
<dbReference type="Proteomes" id="UP000535908">
    <property type="component" value="Unassembled WGS sequence"/>
</dbReference>
<proteinExistence type="predicted"/>
<gene>
    <name evidence="1" type="ORF">HCA69_04615</name>
</gene>
<dbReference type="RefSeq" id="WP_185409874.1">
    <property type="nucleotide sequence ID" value="NZ_JAARRE010000006.1"/>
</dbReference>
<dbReference type="AlphaFoldDB" id="A0A7X0Y263"/>
<protein>
    <submittedName>
        <fullName evidence="1">Uncharacterized protein</fullName>
    </submittedName>
</protein>
<name>A0A7X0Y263_9LIST</name>
<evidence type="ECO:0000313" key="1">
    <source>
        <dbReference type="EMBL" id="MBC1935637.1"/>
    </source>
</evidence>
<organism evidence="1 2">
    <name type="scientific">Listeria grandensis</name>
    <dbReference type="NCBI Taxonomy" id="1494963"/>
    <lineage>
        <taxon>Bacteria</taxon>
        <taxon>Bacillati</taxon>
        <taxon>Bacillota</taxon>
        <taxon>Bacilli</taxon>
        <taxon>Bacillales</taxon>
        <taxon>Listeriaceae</taxon>
        <taxon>Listeria</taxon>
    </lineage>
</organism>
<dbReference type="EMBL" id="JAARWN010000002">
    <property type="protein sequence ID" value="MBC1935637.1"/>
    <property type="molecule type" value="Genomic_DNA"/>
</dbReference>